<evidence type="ECO:0000256" key="2">
    <source>
        <dbReference type="SAM" id="SignalP"/>
    </source>
</evidence>
<feature type="signal peptide" evidence="2">
    <location>
        <begin position="1"/>
        <end position="17"/>
    </location>
</feature>
<keyword evidence="2" id="KW-0732">Signal</keyword>
<dbReference type="Proteomes" id="UP000052237">
    <property type="component" value="Unassembled WGS sequence"/>
</dbReference>
<name>A0A0S4SWQ1_CAMHY</name>
<evidence type="ECO:0000313" key="3">
    <source>
        <dbReference type="EMBL" id="CUU90234.1"/>
    </source>
</evidence>
<proteinExistence type="predicted"/>
<feature type="chain" id="PRO_5006627258" evidence="2">
    <location>
        <begin position="18"/>
        <end position="97"/>
    </location>
</feature>
<accession>A0A0S4SWQ1</accession>
<dbReference type="InterPro" id="IPR007039">
    <property type="entry name" value="TrbC/VirB2"/>
</dbReference>
<keyword evidence="4" id="KW-1185">Reference proteome</keyword>
<feature type="transmembrane region" description="Helical" evidence="1">
    <location>
        <begin position="70"/>
        <end position="90"/>
    </location>
</feature>
<sequence length="97" mass="10114">MNKYIFLFLLFGAVAFAATTGAGLPWEGPLQTIKASITGPVAFTLSILAIVACGIGLVWGGEMTTFVKTLVYIVLVIALVVGATNFMGIFQTTGALI</sequence>
<feature type="transmembrane region" description="Helical" evidence="1">
    <location>
        <begin position="37"/>
        <end position="58"/>
    </location>
</feature>
<dbReference type="AlphaFoldDB" id="A0A0S4SWQ1"/>
<dbReference type="EMBL" id="FAVB01000008">
    <property type="protein sequence ID" value="CUU90234.1"/>
    <property type="molecule type" value="Genomic_DNA"/>
</dbReference>
<gene>
    <name evidence="3" type="ORF">ERS686654_02086</name>
</gene>
<dbReference type="Pfam" id="PF04956">
    <property type="entry name" value="TrbC"/>
    <property type="match status" value="1"/>
</dbReference>
<reference evidence="3 4" key="1">
    <citation type="submission" date="2015-11" db="EMBL/GenBank/DDBJ databases">
        <authorList>
            <consortium name="Pathogen Informatics"/>
        </authorList>
    </citation>
    <scope>NUCLEOTIDE SEQUENCE [LARGE SCALE GENOMIC DNA]</scope>
    <source>
        <strain evidence="3 4">006A-0059</strain>
    </source>
</reference>
<evidence type="ECO:0000313" key="4">
    <source>
        <dbReference type="Proteomes" id="UP000052237"/>
    </source>
</evidence>
<evidence type="ECO:0000256" key="1">
    <source>
        <dbReference type="SAM" id="Phobius"/>
    </source>
</evidence>
<organism evidence="3 4">
    <name type="scientific">Campylobacter hyointestinalis subsp. hyointestinalis</name>
    <dbReference type="NCBI Taxonomy" id="91352"/>
    <lineage>
        <taxon>Bacteria</taxon>
        <taxon>Pseudomonadati</taxon>
        <taxon>Campylobacterota</taxon>
        <taxon>Epsilonproteobacteria</taxon>
        <taxon>Campylobacterales</taxon>
        <taxon>Campylobacteraceae</taxon>
        <taxon>Campylobacter</taxon>
    </lineage>
</organism>
<protein>
    <submittedName>
        <fullName evidence="3">Conjugal transfer protein TrbC</fullName>
    </submittedName>
</protein>
<keyword evidence="1" id="KW-1133">Transmembrane helix</keyword>
<comment type="caution">
    <text evidence="3">The sequence shown here is derived from an EMBL/GenBank/DDBJ whole genome shotgun (WGS) entry which is preliminary data.</text>
</comment>
<keyword evidence="1" id="KW-0812">Transmembrane</keyword>
<dbReference type="RefSeq" id="WP_040126376.1">
    <property type="nucleotide sequence ID" value="NZ_FAVB01000008.1"/>
</dbReference>
<keyword evidence="1" id="KW-0472">Membrane</keyword>